<reference evidence="11" key="1">
    <citation type="journal article" date="2019" name="Int. J. Syst. Evol. Microbiol.">
        <title>The Global Catalogue of Microorganisms (GCM) 10K type strain sequencing project: providing services to taxonomists for standard genome sequencing and annotation.</title>
        <authorList>
            <consortium name="The Broad Institute Genomics Platform"/>
            <consortium name="The Broad Institute Genome Sequencing Center for Infectious Disease"/>
            <person name="Wu L."/>
            <person name="Ma J."/>
        </authorList>
    </citation>
    <scope>NUCLEOTIDE SEQUENCE [LARGE SCALE GENOMIC DNA]</scope>
    <source>
        <strain evidence="11">CGMCC 1.12471</strain>
    </source>
</reference>
<dbReference type="Proteomes" id="UP001597347">
    <property type="component" value="Unassembled WGS sequence"/>
</dbReference>
<evidence type="ECO:0000313" key="10">
    <source>
        <dbReference type="EMBL" id="MFD1721390.1"/>
    </source>
</evidence>
<dbReference type="SUPFAM" id="SSF47384">
    <property type="entry name" value="Homodimeric domain of signal transducing histidine kinase"/>
    <property type="match status" value="1"/>
</dbReference>
<comment type="catalytic activity">
    <reaction evidence="1">
        <text>ATP + protein L-histidine = ADP + protein N-phospho-L-histidine.</text>
        <dbReference type="EC" id="2.7.13.3"/>
    </reaction>
</comment>
<dbReference type="SMART" id="SM00387">
    <property type="entry name" value="HATPase_c"/>
    <property type="match status" value="1"/>
</dbReference>
<evidence type="ECO:0000256" key="6">
    <source>
        <dbReference type="ARBA" id="ARBA00022777"/>
    </source>
</evidence>
<evidence type="ECO:0000256" key="1">
    <source>
        <dbReference type="ARBA" id="ARBA00000085"/>
    </source>
</evidence>
<dbReference type="EC" id="2.7.13.3" evidence="3"/>
<dbReference type="Pfam" id="PF00512">
    <property type="entry name" value="HisKA"/>
    <property type="match status" value="1"/>
</dbReference>
<dbReference type="InterPro" id="IPR003594">
    <property type="entry name" value="HATPase_dom"/>
</dbReference>
<dbReference type="Gene3D" id="1.10.287.130">
    <property type="match status" value="1"/>
</dbReference>
<keyword evidence="6 10" id="KW-0418">Kinase</keyword>
<evidence type="ECO:0000313" key="11">
    <source>
        <dbReference type="Proteomes" id="UP001597347"/>
    </source>
</evidence>
<dbReference type="InterPro" id="IPR003661">
    <property type="entry name" value="HisK_dim/P_dom"/>
</dbReference>
<comment type="caution">
    <text evidence="10">The sequence shown here is derived from an EMBL/GenBank/DDBJ whole genome shotgun (WGS) entry which is preliminary data.</text>
</comment>
<dbReference type="PANTHER" id="PTHR45453:SF1">
    <property type="entry name" value="PHOSPHATE REGULON SENSOR PROTEIN PHOR"/>
    <property type="match status" value="1"/>
</dbReference>
<dbReference type="CDD" id="cd00082">
    <property type="entry name" value="HisKA"/>
    <property type="match status" value="1"/>
</dbReference>
<dbReference type="InterPro" id="IPR036890">
    <property type="entry name" value="HATPase_C_sf"/>
</dbReference>
<evidence type="ECO:0000256" key="2">
    <source>
        <dbReference type="ARBA" id="ARBA00004236"/>
    </source>
</evidence>
<dbReference type="CDD" id="cd00075">
    <property type="entry name" value="HATPase"/>
    <property type="match status" value="1"/>
</dbReference>
<evidence type="ECO:0000259" key="9">
    <source>
        <dbReference type="PROSITE" id="PS50109"/>
    </source>
</evidence>
<proteinExistence type="predicted"/>
<keyword evidence="5" id="KW-0808">Transferase</keyword>
<dbReference type="Pfam" id="PF02518">
    <property type="entry name" value="HATPase_c"/>
    <property type="match status" value="1"/>
</dbReference>
<keyword evidence="11" id="KW-1185">Reference proteome</keyword>
<sequence>MSTAELVVLALGLGLLFGVAFTLLLRTAVDAGAAALDVQSTALPDGASAVIDALVEPAVVVDGSNTVLQATEGAVQMDLVHGRALAHLELDRLADEARSALEPRRADLALPRVPSGPRTLQVAAHAAPIDLGRVLLVVEDRSDAVRLEAMRRDFVANVSHELKTPIGAVSLLAEALDTAAEDPERVRRFAARLSAESARLGALVQEILAFTRLQDTDPLADARPVALDDVIAAAADRNRVAADAHSVAVVVGKRTGLHTRGDAAQLTTAVQNLVANAVAFAPPRTHVGIGLRARDGVVEIAVSDQGQGIPEEEQDRVFERFYRGDQSRTRQTGGSGLGLSIVKHVAENHGGDVRVWSRPGRGSTFTIRLPEEAVPVVQRPRRREKERT</sequence>
<protein>
    <recommendedName>
        <fullName evidence="8">Sensor-like histidine kinase SenX3</fullName>
        <ecNumber evidence="3">2.7.13.3</ecNumber>
    </recommendedName>
</protein>
<evidence type="ECO:0000256" key="3">
    <source>
        <dbReference type="ARBA" id="ARBA00012438"/>
    </source>
</evidence>
<feature type="domain" description="Histidine kinase" evidence="9">
    <location>
        <begin position="157"/>
        <end position="373"/>
    </location>
</feature>
<evidence type="ECO:0000256" key="4">
    <source>
        <dbReference type="ARBA" id="ARBA00022553"/>
    </source>
</evidence>
<keyword evidence="4" id="KW-0597">Phosphoprotein</keyword>
<evidence type="ECO:0000256" key="8">
    <source>
        <dbReference type="ARBA" id="ARBA00039401"/>
    </source>
</evidence>
<dbReference type="InterPro" id="IPR005467">
    <property type="entry name" value="His_kinase_dom"/>
</dbReference>
<name>A0ABW4LF60_9MICO</name>
<dbReference type="PROSITE" id="PS50109">
    <property type="entry name" value="HIS_KIN"/>
    <property type="match status" value="1"/>
</dbReference>
<dbReference type="SMART" id="SM00388">
    <property type="entry name" value="HisKA"/>
    <property type="match status" value="1"/>
</dbReference>
<keyword evidence="7" id="KW-0902">Two-component regulatory system</keyword>
<dbReference type="InterPro" id="IPR036097">
    <property type="entry name" value="HisK_dim/P_sf"/>
</dbReference>
<dbReference type="EMBL" id="JBHUEA010000009">
    <property type="protein sequence ID" value="MFD1721390.1"/>
    <property type="molecule type" value="Genomic_DNA"/>
</dbReference>
<dbReference type="PRINTS" id="PR00344">
    <property type="entry name" value="BCTRLSENSOR"/>
</dbReference>
<dbReference type="RefSeq" id="WP_377933584.1">
    <property type="nucleotide sequence ID" value="NZ_JBHUEA010000009.1"/>
</dbReference>
<evidence type="ECO:0000256" key="7">
    <source>
        <dbReference type="ARBA" id="ARBA00023012"/>
    </source>
</evidence>
<organism evidence="10 11">
    <name type="scientific">Amnibacterium endophyticum</name>
    <dbReference type="NCBI Taxonomy" id="2109337"/>
    <lineage>
        <taxon>Bacteria</taxon>
        <taxon>Bacillati</taxon>
        <taxon>Actinomycetota</taxon>
        <taxon>Actinomycetes</taxon>
        <taxon>Micrococcales</taxon>
        <taxon>Microbacteriaceae</taxon>
        <taxon>Amnibacterium</taxon>
    </lineage>
</organism>
<dbReference type="SUPFAM" id="SSF55874">
    <property type="entry name" value="ATPase domain of HSP90 chaperone/DNA topoisomerase II/histidine kinase"/>
    <property type="match status" value="1"/>
</dbReference>
<dbReference type="InterPro" id="IPR004358">
    <property type="entry name" value="Sig_transdc_His_kin-like_C"/>
</dbReference>
<dbReference type="Gene3D" id="3.30.565.10">
    <property type="entry name" value="Histidine kinase-like ATPase, C-terminal domain"/>
    <property type="match status" value="1"/>
</dbReference>
<dbReference type="GO" id="GO:0016301">
    <property type="term" value="F:kinase activity"/>
    <property type="evidence" value="ECO:0007669"/>
    <property type="project" value="UniProtKB-KW"/>
</dbReference>
<evidence type="ECO:0000256" key="5">
    <source>
        <dbReference type="ARBA" id="ARBA00022679"/>
    </source>
</evidence>
<accession>A0ABW4LF60</accession>
<dbReference type="InterPro" id="IPR050351">
    <property type="entry name" value="BphY/WalK/GraS-like"/>
</dbReference>
<comment type="subcellular location">
    <subcellularLocation>
        <location evidence="2">Cell membrane</location>
    </subcellularLocation>
</comment>
<gene>
    <name evidence="10" type="ORF">ACFSBI_07490</name>
</gene>
<dbReference type="PANTHER" id="PTHR45453">
    <property type="entry name" value="PHOSPHATE REGULON SENSOR PROTEIN PHOR"/>
    <property type="match status" value="1"/>
</dbReference>